<evidence type="ECO:0000256" key="2">
    <source>
        <dbReference type="ARBA" id="ARBA00022695"/>
    </source>
</evidence>
<dbReference type="Pfam" id="PF01128">
    <property type="entry name" value="IspD"/>
    <property type="match status" value="1"/>
</dbReference>
<evidence type="ECO:0000256" key="3">
    <source>
        <dbReference type="ARBA" id="ARBA00023229"/>
    </source>
</evidence>
<dbReference type="AlphaFoldDB" id="A0AAW4W8U9"/>
<evidence type="ECO:0000256" key="1">
    <source>
        <dbReference type="ARBA" id="ARBA00022679"/>
    </source>
</evidence>
<proteinExistence type="predicted"/>
<dbReference type="PANTHER" id="PTHR32125">
    <property type="entry name" value="2-C-METHYL-D-ERYTHRITOL 4-PHOSPHATE CYTIDYLYLTRANSFERASE, CHLOROPLASTIC"/>
    <property type="match status" value="1"/>
</dbReference>
<sequence>MNVALLLSGGTGTRLGADIPKQYIEVNGMPVLSYCMRTFLELKQIDAVQIVADGKWQDYIRKTCFKYDIQQKIKGFSNPGENRQLSIWNGLNDIRKYAPDDAVVVVHDAARPGLSSQLLEEGLRAIEGHDGVLPVLPMKDTIYLSKDGTHIDSLLERSRLFAGQAPEFFYLEQYYQANKNLLPEKIYRINGSTEPAILQGLDMAMIPGEERNFKITTREDLMRFQRMTGEV</sequence>
<dbReference type="InterPro" id="IPR034683">
    <property type="entry name" value="IspD/TarI"/>
</dbReference>
<dbReference type="Gene3D" id="3.90.550.10">
    <property type="entry name" value="Spore Coat Polysaccharide Biosynthesis Protein SpsA, Chain A"/>
    <property type="match status" value="1"/>
</dbReference>
<dbReference type="SUPFAM" id="SSF53448">
    <property type="entry name" value="Nucleotide-diphospho-sugar transferases"/>
    <property type="match status" value="1"/>
</dbReference>
<dbReference type="PANTHER" id="PTHR32125:SF4">
    <property type="entry name" value="2-C-METHYL-D-ERYTHRITOL 4-PHOSPHATE CYTIDYLYLTRANSFERASE, CHLOROPLASTIC"/>
    <property type="match status" value="1"/>
</dbReference>
<keyword evidence="2 4" id="KW-0548">Nucleotidyltransferase</keyword>
<dbReference type="GO" id="GO:0050518">
    <property type="term" value="F:2-C-methyl-D-erythritol 4-phosphate cytidylyltransferase activity"/>
    <property type="evidence" value="ECO:0007669"/>
    <property type="project" value="TreeGrafter"/>
</dbReference>
<comment type="caution">
    <text evidence="4">The sequence shown here is derived from an EMBL/GenBank/DDBJ whole genome shotgun (WGS) entry which is preliminary data.</text>
</comment>
<dbReference type="GO" id="GO:0008299">
    <property type="term" value="P:isoprenoid biosynthetic process"/>
    <property type="evidence" value="ECO:0007669"/>
    <property type="project" value="UniProtKB-KW"/>
</dbReference>
<dbReference type="Proteomes" id="UP001198893">
    <property type="component" value="Unassembled WGS sequence"/>
</dbReference>
<dbReference type="InterPro" id="IPR029044">
    <property type="entry name" value="Nucleotide-diphossugar_trans"/>
</dbReference>
<keyword evidence="3" id="KW-0414">Isoprene biosynthesis</keyword>
<gene>
    <name evidence="4" type="ORF">LKD47_02730</name>
</gene>
<dbReference type="PROSITE" id="PS01295">
    <property type="entry name" value="ISPD"/>
    <property type="match status" value="1"/>
</dbReference>
<dbReference type="EMBL" id="JAJEQW010000002">
    <property type="protein sequence ID" value="MCC2241221.1"/>
    <property type="molecule type" value="Genomic_DNA"/>
</dbReference>
<name>A0AAW4W8U9_9FIRM</name>
<organism evidence="4 5">
    <name type="scientific">Roseburia amylophila</name>
    <dbReference type="NCBI Taxonomy" id="2981794"/>
    <lineage>
        <taxon>Bacteria</taxon>
        <taxon>Bacillati</taxon>
        <taxon>Bacillota</taxon>
        <taxon>Clostridia</taxon>
        <taxon>Lachnospirales</taxon>
        <taxon>Lachnospiraceae</taxon>
        <taxon>Roseburia</taxon>
    </lineage>
</organism>
<dbReference type="InterPro" id="IPR050088">
    <property type="entry name" value="IspD/TarI_cytidylyltransf_bact"/>
</dbReference>
<dbReference type="CDD" id="cd02516">
    <property type="entry name" value="CDP-ME_synthetase"/>
    <property type="match status" value="1"/>
</dbReference>
<dbReference type="InterPro" id="IPR018294">
    <property type="entry name" value="ISPD_synthase_CS"/>
</dbReference>
<evidence type="ECO:0000313" key="5">
    <source>
        <dbReference type="Proteomes" id="UP001198893"/>
    </source>
</evidence>
<dbReference type="RefSeq" id="WP_227709604.1">
    <property type="nucleotide sequence ID" value="NZ_JAJEQW010000002.1"/>
</dbReference>
<keyword evidence="1" id="KW-0808">Transferase</keyword>
<reference evidence="4" key="1">
    <citation type="submission" date="2021-10" db="EMBL/GenBank/DDBJ databases">
        <title>Anaerobic single-cell dispensing facilitates the cultivation of human gut bacteria.</title>
        <authorList>
            <person name="Afrizal A."/>
        </authorList>
    </citation>
    <scope>NUCLEOTIDE SEQUENCE</scope>
    <source>
        <strain evidence="4">CLA-AA-H204</strain>
    </source>
</reference>
<evidence type="ECO:0000313" key="4">
    <source>
        <dbReference type="EMBL" id="MCC2241221.1"/>
    </source>
</evidence>
<protein>
    <submittedName>
        <fullName evidence="4">2-C-methyl-D-erythritol 4-phosphate cytidylyltransferase</fullName>
    </submittedName>
</protein>
<accession>A0AAW4W8U9</accession>